<dbReference type="AlphaFoldDB" id="A0A8J3R4H6"/>
<gene>
    <name evidence="3" type="primary">rfbC</name>
    <name evidence="3" type="ORF">Mth01_13090</name>
</gene>
<dbReference type="GO" id="GO:0008830">
    <property type="term" value="F:dTDP-4-dehydrorhamnose 3,5-epimerase activity"/>
    <property type="evidence" value="ECO:0007669"/>
    <property type="project" value="InterPro"/>
</dbReference>
<dbReference type="Proteomes" id="UP000610966">
    <property type="component" value="Unassembled WGS sequence"/>
</dbReference>
<comment type="caution">
    <text evidence="3">The sequence shown here is derived from an EMBL/GenBank/DDBJ whole genome shotgun (WGS) entry which is preliminary data.</text>
</comment>
<dbReference type="SUPFAM" id="SSF51182">
    <property type="entry name" value="RmlC-like cupins"/>
    <property type="match status" value="1"/>
</dbReference>
<feature type="active site" description="Proton acceptor" evidence="2">
    <location>
        <position position="96"/>
    </location>
</feature>
<feature type="active site" description="Proton donor" evidence="2">
    <location>
        <position position="164"/>
    </location>
</feature>
<evidence type="ECO:0000313" key="3">
    <source>
        <dbReference type="EMBL" id="GIH69056.1"/>
    </source>
</evidence>
<dbReference type="Pfam" id="PF00908">
    <property type="entry name" value="dTDP_sugar_isom"/>
    <property type="match status" value="1"/>
</dbReference>
<dbReference type="PANTHER" id="PTHR21047">
    <property type="entry name" value="DTDP-6-DEOXY-D-GLUCOSE-3,5 EPIMERASE"/>
    <property type="match status" value="1"/>
</dbReference>
<dbReference type="GO" id="GO:0005829">
    <property type="term" value="C:cytosol"/>
    <property type="evidence" value="ECO:0007669"/>
    <property type="project" value="TreeGrafter"/>
</dbReference>
<evidence type="ECO:0000256" key="2">
    <source>
        <dbReference type="PIRSR" id="PIRSR600888-1"/>
    </source>
</evidence>
<comment type="similarity">
    <text evidence="1">Belongs to the dTDP-4-dehydrorhamnose 3,5-epimerase family.</text>
</comment>
<keyword evidence="4" id="KW-1185">Reference proteome</keyword>
<evidence type="ECO:0000256" key="1">
    <source>
        <dbReference type="ARBA" id="ARBA00010154"/>
    </source>
</evidence>
<dbReference type="CDD" id="cd00438">
    <property type="entry name" value="cupin_RmlC"/>
    <property type="match status" value="1"/>
</dbReference>
<dbReference type="GO" id="GO:0019305">
    <property type="term" value="P:dTDP-rhamnose biosynthetic process"/>
    <property type="evidence" value="ECO:0007669"/>
    <property type="project" value="TreeGrafter"/>
</dbReference>
<name>A0A8J3R4H6_9ACTN</name>
<evidence type="ECO:0000313" key="4">
    <source>
        <dbReference type="Proteomes" id="UP000610966"/>
    </source>
</evidence>
<dbReference type="EMBL" id="BOOG01000012">
    <property type="protein sequence ID" value="GIH69056.1"/>
    <property type="molecule type" value="Genomic_DNA"/>
</dbReference>
<dbReference type="InterPro" id="IPR000888">
    <property type="entry name" value="RmlC-like"/>
</dbReference>
<sequence>MGPPARTIQWIADDISLVTRILLEDFPDICDDKYMHVEIGALDGVLMFISTPHRDERGFFTRTFDVSVATAHGLDPASFIQDSQSRTIRGGIRALHGRAGRGEAKLVRCARGAILDVLVDARPGSSTYGEQMSVVLDDENFTHLYVPPGLLHGYQALTEADVCYRIDREHDPAEDISVRYDDPDLAIQWPLPVTAISRRDLAAQSWRQLRTRLETALDPNPRDVSNNDVP</sequence>
<accession>A0A8J3R4H6</accession>
<organism evidence="3 4">
    <name type="scientific">Sphaerimonospora thailandensis</name>
    <dbReference type="NCBI Taxonomy" id="795644"/>
    <lineage>
        <taxon>Bacteria</taxon>
        <taxon>Bacillati</taxon>
        <taxon>Actinomycetota</taxon>
        <taxon>Actinomycetes</taxon>
        <taxon>Streptosporangiales</taxon>
        <taxon>Streptosporangiaceae</taxon>
        <taxon>Sphaerimonospora</taxon>
    </lineage>
</organism>
<dbReference type="PANTHER" id="PTHR21047:SF2">
    <property type="entry name" value="THYMIDINE DIPHOSPHO-4-KETO-RHAMNOSE 3,5-EPIMERASE"/>
    <property type="match status" value="1"/>
</dbReference>
<dbReference type="InterPro" id="IPR011051">
    <property type="entry name" value="RmlC_Cupin_sf"/>
</dbReference>
<dbReference type="Gene3D" id="2.60.120.10">
    <property type="entry name" value="Jelly Rolls"/>
    <property type="match status" value="1"/>
</dbReference>
<reference evidence="3" key="1">
    <citation type="submission" date="2021-01" db="EMBL/GenBank/DDBJ databases">
        <title>Whole genome shotgun sequence of Sphaerimonospora thailandensis NBRC 107569.</title>
        <authorList>
            <person name="Komaki H."/>
            <person name="Tamura T."/>
        </authorList>
    </citation>
    <scope>NUCLEOTIDE SEQUENCE</scope>
    <source>
        <strain evidence="3">NBRC 107569</strain>
    </source>
</reference>
<protein>
    <submittedName>
        <fullName evidence="3">dTDP-4-dehydrorhamnose 3,5-epimerase</fullName>
    </submittedName>
</protein>
<dbReference type="GO" id="GO:0000271">
    <property type="term" value="P:polysaccharide biosynthetic process"/>
    <property type="evidence" value="ECO:0007669"/>
    <property type="project" value="TreeGrafter"/>
</dbReference>
<proteinExistence type="inferred from homology"/>
<dbReference type="InterPro" id="IPR014710">
    <property type="entry name" value="RmlC-like_jellyroll"/>
</dbReference>